<name>A0ABM9I9A5_9GAMM</name>
<keyword evidence="2" id="KW-1133">Transmembrane helix</keyword>
<accession>A0ABM9I9A5</accession>
<protein>
    <recommendedName>
        <fullName evidence="5">Secreted protein</fullName>
    </recommendedName>
</protein>
<keyword evidence="2" id="KW-0812">Transmembrane</keyword>
<feature type="transmembrane region" description="Helical" evidence="2">
    <location>
        <begin position="12"/>
        <end position="35"/>
    </location>
</feature>
<reference evidence="3 4" key="1">
    <citation type="submission" date="2023-03" db="EMBL/GenBank/DDBJ databases">
        <authorList>
            <person name="Pearce D."/>
        </authorList>
    </citation>
    <scope>NUCLEOTIDE SEQUENCE [LARGE SCALE GENOMIC DNA]</scope>
    <source>
        <strain evidence="3">Msz</strain>
    </source>
</reference>
<keyword evidence="2" id="KW-0472">Membrane</keyword>
<keyword evidence="4" id="KW-1185">Reference proteome</keyword>
<evidence type="ECO:0008006" key="5">
    <source>
        <dbReference type="Google" id="ProtNLM"/>
    </source>
</evidence>
<gene>
    <name evidence="3" type="ORF">MSZNOR_4901</name>
</gene>
<evidence type="ECO:0000313" key="4">
    <source>
        <dbReference type="Proteomes" id="UP001162030"/>
    </source>
</evidence>
<evidence type="ECO:0000313" key="3">
    <source>
        <dbReference type="EMBL" id="CAI8971749.1"/>
    </source>
</evidence>
<evidence type="ECO:0000256" key="2">
    <source>
        <dbReference type="SAM" id="Phobius"/>
    </source>
</evidence>
<sequence>MGHPANLCLLSYAVLVRSMVARLAWLLSVLVPLLVKLIHPKSLKHYSESISDLKKGLPIRFYDILGSHSRLCRRIMRNHATNRRLRNSLVPNDHGSSRSLHFTASCSE</sequence>
<evidence type="ECO:0000256" key="1">
    <source>
        <dbReference type="SAM" id="MobiDB-lite"/>
    </source>
</evidence>
<feature type="compositionally biased region" description="Polar residues" evidence="1">
    <location>
        <begin position="97"/>
        <end position="108"/>
    </location>
</feature>
<proteinExistence type="predicted"/>
<dbReference type="Proteomes" id="UP001162030">
    <property type="component" value="Chromosome"/>
</dbReference>
<feature type="region of interest" description="Disordered" evidence="1">
    <location>
        <begin position="88"/>
        <end position="108"/>
    </location>
</feature>
<organism evidence="3 4">
    <name type="scientific">Methylocaldum szegediense</name>
    <dbReference type="NCBI Taxonomy" id="73780"/>
    <lineage>
        <taxon>Bacteria</taxon>
        <taxon>Pseudomonadati</taxon>
        <taxon>Pseudomonadota</taxon>
        <taxon>Gammaproteobacteria</taxon>
        <taxon>Methylococcales</taxon>
        <taxon>Methylococcaceae</taxon>
        <taxon>Methylocaldum</taxon>
    </lineage>
</organism>
<dbReference type="EMBL" id="OX458333">
    <property type="protein sequence ID" value="CAI8971749.1"/>
    <property type="molecule type" value="Genomic_DNA"/>
</dbReference>